<dbReference type="RefSeq" id="WP_261380425.1">
    <property type="nucleotide sequence ID" value="NZ_VIVL01000013.1"/>
</dbReference>
<gene>
    <name evidence="2" type="ORF">FB547_11332</name>
</gene>
<protein>
    <submittedName>
        <fullName evidence="2">Glyoxalase/bleomycin resistance protein/dioxygenase superfamily protein</fullName>
    </submittedName>
</protein>
<dbReference type="Gene3D" id="3.10.180.10">
    <property type="entry name" value="2,3-Dihydroxybiphenyl 1,2-Dioxygenase, domain 1"/>
    <property type="match status" value="1"/>
</dbReference>
<name>A0A561BBF3_9BURK</name>
<dbReference type="SUPFAM" id="SSF54593">
    <property type="entry name" value="Glyoxalase/Bleomycin resistance protein/Dihydroxybiphenyl dioxygenase"/>
    <property type="match status" value="1"/>
</dbReference>
<keyword evidence="2" id="KW-0560">Oxidoreductase</keyword>
<dbReference type="PANTHER" id="PTHR43279">
    <property type="entry name" value="CATECHOL-2,3-DIOXYGENASE"/>
    <property type="match status" value="1"/>
</dbReference>
<dbReference type="Pfam" id="PF00903">
    <property type="entry name" value="Glyoxalase"/>
    <property type="match status" value="1"/>
</dbReference>
<accession>A0A561BBF3</accession>
<evidence type="ECO:0000313" key="2">
    <source>
        <dbReference type="EMBL" id="TWD76150.1"/>
    </source>
</evidence>
<dbReference type="InterPro" id="IPR029068">
    <property type="entry name" value="Glyas_Bleomycin-R_OHBP_Dase"/>
</dbReference>
<dbReference type="PANTHER" id="PTHR43279:SF1">
    <property type="entry name" value="CATECHOL-2,3-DIOXYGENASE"/>
    <property type="match status" value="1"/>
</dbReference>
<evidence type="ECO:0000259" key="1">
    <source>
        <dbReference type="PROSITE" id="PS51819"/>
    </source>
</evidence>
<dbReference type="Proteomes" id="UP000319722">
    <property type="component" value="Unassembled WGS sequence"/>
</dbReference>
<reference evidence="2 3" key="1">
    <citation type="submission" date="2019-06" db="EMBL/GenBank/DDBJ databases">
        <title>Sorghum-associated microbial communities from plants grown in Nebraska, USA.</title>
        <authorList>
            <person name="Schachtman D."/>
        </authorList>
    </citation>
    <scope>NUCLEOTIDE SEQUENCE [LARGE SCALE GENOMIC DNA]</scope>
    <source>
        <strain evidence="2 3">T529</strain>
    </source>
</reference>
<comment type="caution">
    <text evidence="2">The sequence shown here is derived from an EMBL/GenBank/DDBJ whole genome shotgun (WGS) entry which is preliminary data.</text>
</comment>
<proteinExistence type="predicted"/>
<sequence>MNSIPAVATKSPRRLAHIALRTNHLSELIDWYCKVLGAHVAHASDKVAFLTYDDEHHRIALIGLQDYPPQDGTVRVGYFHTAFAYDSLADLLDNFVRLRQLGIVPHRSINHGPTVSFYYADPEGNQIELQVDSFPDAKATNAWLGSEAFKRNPIGIEFDADEMLQKLRDGVPEVELMRRPDSVL</sequence>
<dbReference type="InterPro" id="IPR004360">
    <property type="entry name" value="Glyas_Fos-R_dOase_dom"/>
</dbReference>
<organism evidence="2 3">
    <name type="scientific">Variovorax beijingensis</name>
    <dbReference type="NCBI Taxonomy" id="2496117"/>
    <lineage>
        <taxon>Bacteria</taxon>
        <taxon>Pseudomonadati</taxon>
        <taxon>Pseudomonadota</taxon>
        <taxon>Betaproteobacteria</taxon>
        <taxon>Burkholderiales</taxon>
        <taxon>Comamonadaceae</taxon>
        <taxon>Variovorax</taxon>
    </lineage>
</organism>
<evidence type="ECO:0000313" key="3">
    <source>
        <dbReference type="Proteomes" id="UP000319722"/>
    </source>
</evidence>
<keyword evidence="2" id="KW-0223">Dioxygenase</keyword>
<dbReference type="PROSITE" id="PS51819">
    <property type="entry name" value="VOC"/>
    <property type="match status" value="1"/>
</dbReference>
<dbReference type="InterPro" id="IPR037523">
    <property type="entry name" value="VOC_core"/>
</dbReference>
<dbReference type="EMBL" id="VIVL01000013">
    <property type="protein sequence ID" value="TWD76150.1"/>
    <property type="molecule type" value="Genomic_DNA"/>
</dbReference>
<dbReference type="GO" id="GO:0051213">
    <property type="term" value="F:dioxygenase activity"/>
    <property type="evidence" value="ECO:0007669"/>
    <property type="project" value="UniProtKB-KW"/>
</dbReference>
<dbReference type="AlphaFoldDB" id="A0A561BBF3"/>
<feature type="domain" description="VOC" evidence="1">
    <location>
        <begin position="14"/>
        <end position="132"/>
    </location>
</feature>